<feature type="domain" description="Peptidase M24" evidence="1">
    <location>
        <begin position="232"/>
        <end position="438"/>
    </location>
</feature>
<evidence type="ECO:0000313" key="3">
    <source>
        <dbReference type="Proteomes" id="UP000612746"/>
    </source>
</evidence>
<keyword evidence="3" id="KW-1185">Reference proteome</keyword>
<protein>
    <recommendedName>
        <fullName evidence="1">Peptidase M24 domain-containing protein</fullName>
    </recommendedName>
</protein>
<name>A0A8H7UNA4_9FUNG</name>
<comment type="caution">
    <text evidence="2">The sequence shown here is derived from an EMBL/GenBank/DDBJ whole genome shotgun (WGS) entry which is preliminary data.</text>
</comment>
<dbReference type="OrthoDB" id="9995434at2759"/>
<dbReference type="SUPFAM" id="SSF53092">
    <property type="entry name" value="Creatinase/prolidase N-terminal domain"/>
    <property type="match status" value="1"/>
</dbReference>
<accession>A0A8H7UNA4</accession>
<evidence type="ECO:0000259" key="1">
    <source>
        <dbReference type="Pfam" id="PF00557"/>
    </source>
</evidence>
<dbReference type="InterPro" id="IPR050659">
    <property type="entry name" value="Peptidase_M24B"/>
</dbReference>
<dbReference type="PANTHER" id="PTHR46112">
    <property type="entry name" value="AMINOPEPTIDASE"/>
    <property type="match status" value="1"/>
</dbReference>
<dbReference type="InterPro" id="IPR000994">
    <property type="entry name" value="Pept_M24"/>
</dbReference>
<proteinExistence type="predicted"/>
<dbReference type="PANTHER" id="PTHR46112:SF2">
    <property type="entry name" value="XAA-PRO AMINOPEPTIDASE P-RELATED"/>
    <property type="match status" value="1"/>
</dbReference>
<gene>
    <name evidence="2" type="ORF">INT44_000768</name>
</gene>
<dbReference type="Gene3D" id="3.40.350.10">
    <property type="entry name" value="Creatinase/prolidase N-terminal domain"/>
    <property type="match status" value="1"/>
</dbReference>
<dbReference type="InterPro" id="IPR029149">
    <property type="entry name" value="Creatin/AminoP/Spt16_N"/>
</dbReference>
<evidence type="ECO:0000313" key="2">
    <source>
        <dbReference type="EMBL" id="KAG2188017.1"/>
    </source>
</evidence>
<dbReference type="AlphaFoldDB" id="A0A8H7UNA4"/>
<dbReference type="Pfam" id="PF00557">
    <property type="entry name" value="Peptidase_M24"/>
    <property type="match status" value="1"/>
</dbReference>
<sequence length="455" mass="49733">MAGEDSPLLGSESSIRDNNRRRIDFNPEHLQVKVLALIGVVAAAVGLFFVRAPKIQVGSPEFPSLLGFCDQVAEVPAIQYLERQQELARTLTANNASALIAESGATMKYYTNVDWALSERPFVMVLKPDNSSKTGVGLTFVVPAFEALRAHENIKKAALPRSLNIKVVEWEESASPYEKIGSVLSPEGEIQLDIAIRLFLAEGINKLTPGRTIMASPEVQVLRMIKSHEEVEIMRCANHATVAAIKEVKKHVGKGISENEIASMTHKALQTAGLTETWVLALINERAALPHGEAGDHKLGSEGVVLIDAGGRLKGYESDITRTFFVSENPKEFNATIVEAWHTVKAAQSAVIEKATLNLPCAEVDTIARQIIDKADYGDYFKHRLGHGIGLEGHEQPYMVQSNTQQSLKPGMTFSVEPGIYVPHQFGIRLEDIVVMTKNGIELLSGGLANSPWEL</sequence>
<dbReference type="InterPro" id="IPR036005">
    <property type="entry name" value="Creatinase/aminopeptidase-like"/>
</dbReference>
<dbReference type="Gene3D" id="3.90.230.10">
    <property type="entry name" value="Creatinase/methionine aminopeptidase superfamily"/>
    <property type="match status" value="1"/>
</dbReference>
<reference evidence="2" key="1">
    <citation type="submission" date="2020-12" db="EMBL/GenBank/DDBJ databases">
        <title>Metabolic potential, ecology and presence of endohyphal bacteria is reflected in genomic diversity of Mucoromycotina.</title>
        <authorList>
            <person name="Muszewska A."/>
            <person name="Okrasinska A."/>
            <person name="Steczkiewicz K."/>
            <person name="Drgas O."/>
            <person name="Orlowska M."/>
            <person name="Perlinska-Lenart U."/>
            <person name="Aleksandrzak-Piekarczyk T."/>
            <person name="Szatraj K."/>
            <person name="Zielenkiewicz U."/>
            <person name="Pilsyk S."/>
            <person name="Malc E."/>
            <person name="Mieczkowski P."/>
            <person name="Kruszewska J.S."/>
            <person name="Biernat P."/>
            <person name="Pawlowska J."/>
        </authorList>
    </citation>
    <scope>NUCLEOTIDE SEQUENCE</scope>
    <source>
        <strain evidence="2">WA0000051536</strain>
    </source>
</reference>
<dbReference type="Proteomes" id="UP000612746">
    <property type="component" value="Unassembled WGS sequence"/>
</dbReference>
<organism evidence="2 3">
    <name type="scientific">Umbelopsis vinacea</name>
    <dbReference type="NCBI Taxonomy" id="44442"/>
    <lineage>
        <taxon>Eukaryota</taxon>
        <taxon>Fungi</taxon>
        <taxon>Fungi incertae sedis</taxon>
        <taxon>Mucoromycota</taxon>
        <taxon>Mucoromycotina</taxon>
        <taxon>Umbelopsidomycetes</taxon>
        <taxon>Umbelopsidales</taxon>
        <taxon>Umbelopsidaceae</taxon>
        <taxon>Umbelopsis</taxon>
    </lineage>
</organism>
<dbReference type="SUPFAM" id="SSF55920">
    <property type="entry name" value="Creatinase/aminopeptidase"/>
    <property type="match status" value="1"/>
</dbReference>
<dbReference type="EMBL" id="JAEPRA010000002">
    <property type="protein sequence ID" value="KAG2188017.1"/>
    <property type="molecule type" value="Genomic_DNA"/>
</dbReference>